<dbReference type="InterPro" id="IPR050952">
    <property type="entry name" value="TRIM-NHL_E3_ligases"/>
</dbReference>
<dbReference type="GO" id="GO:0008270">
    <property type="term" value="F:zinc ion binding"/>
    <property type="evidence" value="ECO:0007669"/>
    <property type="project" value="UniProtKB-KW"/>
</dbReference>
<keyword evidence="3" id="KW-1185">Reference proteome</keyword>
<evidence type="ECO:0008006" key="4">
    <source>
        <dbReference type="Google" id="ProtNLM"/>
    </source>
</evidence>
<dbReference type="GO" id="GO:0061630">
    <property type="term" value="F:ubiquitin protein ligase activity"/>
    <property type="evidence" value="ECO:0007669"/>
    <property type="project" value="TreeGrafter"/>
</dbReference>
<dbReference type="SUPFAM" id="SSF101898">
    <property type="entry name" value="NHL repeat"/>
    <property type="match status" value="1"/>
</dbReference>
<dbReference type="EMBL" id="JAAGRR010000007">
    <property type="protein sequence ID" value="NDY41518.1"/>
    <property type="molecule type" value="Genomic_DNA"/>
</dbReference>
<dbReference type="AlphaFoldDB" id="A0A6N9TKB3"/>
<evidence type="ECO:0000256" key="1">
    <source>
        <dbReference type="SAM" id="SignalP"/>
    </source>
</evidence>
<dbReference type="PROSITE" id="PS51257">
    <property type="entry name" value="PROKAR_LIPOPROTEIN"/>
    <property type="match status" value="1"/>
</dbReference>
<reference evidence="2 3" key="1">
    <citation type="submission" date="2020-02" db="EMBL/GenBank/DDBJ databases">
        <title>Comparative genomics of sulfur disproportionating microorganisms.</title>
        <authorList>
            <person name="Ward L.M."/>
            <person name="Bertran E."/>
            <person name="Johnston D.T."/>
        </authorList>
    </citation>
    <scope>NUCLEOTIDE SEQUENCE [LARGE SCALE GENOMIC DNA]</scope>
    <source>
        <strain evidence="2 3">DSM 100025</strain>
    </source>
</reference>
<dbReference type="CDD" id="cd05819">
    <property type="entry name" value="NHL"/>
    <property type="match status" value="1"/>
</dbReference>
<dbReference type="Proteomes" id="UP000469346">
    <property type="component" value="Unassembled WGS sequence"/>
</dbReference>
<sequence>MPGHPRPAGPFGVRRGYVKACACAFPALLALLACPPAAARAAHAGPPRLVRRIAAPCPGPQAVAFHGGRLLVACRGQNTVAVLDTDGRLLERRPFTPHPGADPVDLAVDPAGRVYVADAAGLSVWMRDPAGRPAPFPARGGPAPGLPLAVAVGGGNLLVADGAGRTVQVFAPRGDALLEVGGPGNGPARLRRPVSVLQAPDGRILVGDAGLGKVAVFTCNGRFAYFFDDPAGGPLEIPGAMALDGRRRFHVLDMKRRRIYLYDFMGRRLGAYGTDAWAEGGPGRPTDLAADPGTGEIYVTDAAGGGRILVWEEDQR</sequence>
<dbReference type="InterPro" id="IPR011042">
    <property type="entry name" value="6-blade_b-propeller_TolB-like"/>
</dbReference>
<dbReference type="PANTHER" id="PTHR24104">
    <property type="entry name" value="E3 UBIQUITIN-PROTEIN LIGASE NHLRC1-RELATED"/>
    <property type="match status" value="1"/>
</dbReference>
<gene>
    <name evidence="2" type="ORF">G3N55_01445</name>
</gene>
<evidence type="ECO:0000313" key="2">
    <source>
        <dbReference type="EMBL" id="NDY41518.1"/>
    </source>
</evidence>
<name>A0A6N9TKB3_DISTH</name>
<accession>A0A6N9TKB3</accession>
<feature type="chain" id="PRO_5026791013" description="6-bladed beta-propeller" evidence="1">
    <location>
        <begin position="45"/>
        <end position="316"/>
    </location>
</feature>
<feature type="signal peptide" evidence="1">
    <location>
        <begin position="1"/>
        <end position="44"/>
    </location>
</feature>
<evidence type="ECO:0000313" key="3">
    <source>
        <dbReference type="Proteomes" id="UP000469346"/>
    </source>
</evidence>
<dbReference type="PANTHER" id="PTHR24104:SF25">
    <property type="entry name" value="PROTEIN LIN-41"/>
    <property type="match status" value="1"/>
</dbReference>
<dbReference type="Gene3D" id="2.120.10.30">
    <property type="entry name" value="TolB, C-terminal domain"/>
    <property type="match status" value="2"/>
</dbReference>
<dbReference type="GO" id="GO:0000209">
    <property type="term" value="P:protein polyubiquitination"/>
    <property type="evidence" value="ECO:0007669"/>
    <property type="project" value="TreeGrafter"/>
</dbReference>
<dbReference type="RefSeq" id="WP_169755421.1">
    <property type="nucleotide sequence ID" value="NZ_JAATWC010000001.1"/>
</dbReference>
<proteinExistence type="predicted"/>
<comment type="caution">
    <text evidence="2">The sequence shown here is derived from an EMBL/GenBank/DDBJ whole genome shotgun (WGS) entry which is preliminary data.</text>
</comment>
<organism evidence="2 3">
    <name type="scientific">Dissulfurirhabdus thermomarina</name>
    <dbReference type="NCBI Taxonomy" id="1765737"/>
    <lineage>
        <taxon>Bacteria</taxon>
        <taxon>Deltaproteobacteria</taxon>
        <taxon>Dissulfurirhabdaceae</taxon>
        <taxon>Dissulfurirhabdus</taxon>
    </lineage>
</organism>
<dbReference type="GO" id="GO:0043161">
    <property type="term" value="P:proteasome-mediated ubiquitin-dependent protein catabolic process"/>
    <property type="evidence" value="ECO:0007669"/>
    <property type="project" value="TreeGrafter"/>
</dbReference>
<protein>
    <recommendedName>
        <fullName evidence="4">6-bladed beta-propeller</fullName>
    </recommendedName>
</protein>
<keyword evidence="1" id="KW-0732">Signal</keyword>